<dbReference type="InterPro" id="IPR050275">
    <property type="entry name" value="PGM_Phosphatase"/>
</dbReference>
<evidence type="ECO:0000313" key="2">
    <source>
        <dbReference type="EMBL" id="MTI25082.1"/>
    </source>
</evidence>
<dbReference type="EMBL" id="SMLW01000483">
    <property type="protein sequence ID" value="MTI25082.1"/>
    <property type="molecule type" value="Genomic_DNA"/>
</dbReference>
<dbReference type="RefSeq" id="WP_155171116.1">
    <property type="nucleotide sequence ID" value="NZ_BAAAFL010000010.1"/>
</dbReference>
<gene>
    <name evidence="2" type="primary">cobC</name>
    <name evidence="2" type="ORF">E1163_09030</name>
</gene>
<dbReference type="NCBIfam" id="TIGR03162">
    <property type="entry name" value="ribazole_cobC"/>
    <property type="match status" value="1"/>
</dbReference>
<dbReference type="SUPFAM" id="SSF53254">
    <property type="entry name" value="Phosphoglycerate mutase-like"/>
    <property type="match status" value="1"/>
</dbReference>
<dbReference type="Gene3D" id="3.40.50.1240">
    <property type="entry name" value="Phosphoglycerate mutase-like"/>
    <property type="match status" value="1"/>
</dbReference>
<dbReference type="PANTHER" id="PTHR48100">
    <property type="entry name" value="BROAD-SPECIFICITY PHOSPHATASE YOR283W-RELATED"/>
    <property type="match status" value="1"/>
</dbReference>
<evidence type="ECO:0000256" key="1">
    <source>
        <dbReference type="NCBIfam" id="TIGR03162"/>
    </source>
</evidence>
<accession>A0ABW9RLX0</accession>
<keyword evidence="3" id="KW-1185">Reference proteome</keyword>
<dbReference type="PANTHER" id="PTHR48100:SF59">
    <property type="entry name" value="ADENOSYLCOBALAMIN_ALPHA-RIBAZOLE PHOSPHATASE"/>
    <property type="match status" value="1"/>
</dbReference>
<dbReference type="SMART" id="SM00855">
    <property type="entry name" value="PGAM"/>
    <property type="match status" value="1"/>
</dbReference>
<dbReference type="Proteomes" id="UP000798808">
    <property type="component" value="Unassembled WGS sequence"/>
</dbReference>
<name>A0ABW9RLX0_9BACT</name>
<reference evidence="2 3" key="1">
    <citation type="submission" date="2019-02" db="EMBL/GenBank/DDBJ databases">
        <authorList>
            <person name="Goldberg S.R."/>
            <person name="Haltli B.A."/>
            <person name="Correa H."/>
            <person name="Russell K.G."/>
        </authorList>
    </citation>
    <scope>NUCLEOTIDE SEQUENCE [LARGE SCALE GENOMIC DNA]</scope>
    <source>
        <strain evidence="2 3">JCM 16186</strain>
    </source>
</reference>
<dbReference type="InterPro" id="IPR017578">
    <property type="entry name" value="Ribazole_CobC"/>
</dbReference>
<comment type="caution">
    <text evidence="2">The sequence shown here is derived from an EMBL/GenBank/DDBJ whole genome shotgun (WGS) entry which is preliminary data.</text>
</comment>
<evidence type="ECO:0000313" key="3">
    <source>
        <dbReference type="Proteomes" id="UP000798808"/>
    </source>
</evidence>
<dbReference type="InterPro" id="IPR029033">
    <property type="entry name" value="His_PPase_superfam"/>
</dbReference>
<organism evidence="2 3">
    <name type="scientific">Fulvivirga kasyanovii</name>
    <dbReference type="NCBI Taxonomy" id="396812"/>
    <lineage>
        <taxon>Bacteria</taxon>
        <taxon>Pseudomonadati</taxon>
        <taxon>Bacteroidota</taxon>
        <taxon>Cytophagia</taxon>
        <taxon>Cytophagales</taxon>
        <taxon>Fulvivirgaceae</taxon>
        <taxon>Fulvivirga</taxon>
    </lineage>
</organism>
<dbReference type="CDD" id="cd07067">
    <property type="entry name" value="HP_PGM_like"/>
    <property type="match status" value="1"/>
</dbReference>
<sequence length="181" mass="20970">MEVYLIRHTTPHIEKGVCYGQSDLDLVETWQEEFQTVAGKLPGQFDAYYTSPLKRCLHLTMHLTEDFSTDHRLMEFNFGDWEMKKWDDIPKAHIDPWMKDFVNVTVPSGESMAAMNDRVKAFFSELVAKDYKRVAVITHSVVIRIVLCHVEGLPLTRAFERPLTYGDVVKVELNEQVFTSN</sequence>
<proteinExistence type="predicted"/>
<dbReference type="InterPro" id="IPR013078">
    <property type="entry name" value="His_Pase_superF_clade-1"/>
</dbReference>
<dbReference type="EC" id="3.1.3.73" evidence="1"/>
<dbReference type="Pfam" id="PF00300">
    <property type="entry name" value="His_Phos_1"/>
    <property type="match status" value="1"/>
</dbReference>
<protein>
    <recommendedName>
        <fullName evidence="1">Alpha-ribazole phosphatase</fullName>
        <ecNumber evidence="1">3.1.3.73</ecNumber>
    </recommendedName>
</protein>